<name>A0A0N1H2K9_9EURO</name>
<dbReference type="RefSeq" id="XP_017998718.1">
    <property type="nucleotide sequence ID" value="XM_018146187.1"/>
</dbReference>
<keyword evidence="6" id="KW-1185">Reference proteome</keyword>
<evidence type="ECO:0000256" key="4">
    <source>
        <dbReference type="SAM" id="Phobius"/>
    </source>
</evidence>
<feature type="region of interest" description="Disordered" evidence="3">
    <location>
        <begin position="303"/>
        <end position="322"/>
    </location>
</feature>
<dbReference type="AlphaFoldDB" id="A0A0N1H2K9"/>
<comment type="caution">
    <text evidence="5">The sequence shown here is derived from an EMBL/GenBank/DDBJ whole genome shotgun (WGS) entry which is preliminary data.</text>
</comment>
<dbReference type="PANTHER" id="PTHR33365:SF4">
    <property type="entry name" value="CYCLOCHLOROTINE BIOSYNTHESIS PROTEIN O"/>
    <property type="match status" value="1"/>
</dbReference>
<evidence type="ECO:0000256" key="2">
    <source>
        <dbReference type="ARBA" id="ARBA00035112"/>
    </source>
</evidence>
<dbReference type="GeneID" id="28738067"/>
<organism evidence="5 6">
    <name type="scientific">Cyphellophora attinorum</name>
    <dbReference type="NCBI Taxonomy" id="1664694"/>
    <lineage>
        <taxon>Eukaryota</taxon>
        <taxon>Fungi</taxon>
        <taxon>Dikarya</taxon>
        <taxon>Ascomycota</taxon>
        <taxon>Pezizomycotina</taxon>
        <taxon>Eurotiomycetes</taxon>
        <taxon>Chaetothyriomycetidae</taxon>
        <taxon>Chaetothyriales</taxon>
        <taxon>Cyphellophoraceae</taxon>
        <taxon>Cyphellophora</taxon>
    </lineage>
</organism>
<keyword evidence="4" id="KW-1133">Transmembrane helix</keyword>
<evidence type="ECO:0000313" key="5">
    <source>
        <dbReference type="EMBL" id="KPI38755.1"/>
    </source>
</evidence>
<reference evidence="5 6" key="1">
    <citation type="submission" date="2015-06" db="EMBL/GenBank/DDBJ databases">
        <title>Draft genome of the ant-associated black yeast Phialophora attae CBS 131958.</title>
        <authorList>
            <person name="Moreno L.F."/>
            <person name="Stielow B.J."/>
            <person name="de Hoog S."/>
            <person name="Vicente V.A."/>
            <person name="Weiss V.A."/>
            <person name="de Vries M."/>
            <person name="Cruz L.M."/>
            <person name="Souza E.M."/>
        </authorList>
    </citation>
    <scope>NUCLEOTIDE SEQUENCE [LARGE SCALE GENOMIC DNA]</scope>
    <source>
        <strain evidence="5 6">CBS 131958</strain>
    </source>
</reference>
<feature type="compositionally biased region" description="Low complexity" evidence="3">
    <location>
        <begin position="376"/>
        <end position="386"/>
    </location>
</feature>
<dbReference type="STRING" id="1664694.A0A0N1H2K9"/>
<comment type="similarity">
    <text evidence="2">Belongs to the ustYa family.</text>
</comment>
<dbReference type="EMBL" id="LFJN01000017">
    <property type="protein sequence ID" value="KPI38755.1"/>
    <property type="molecule type" value="Genomic_DNA"/>
</dbReference>
<protein>
    <submittedName>
        <fullName evidence="5">Uncharacterized protein</fullName>
    </submittedName>
</protein>
<feature type="transmembrane region" description="Helical" evidence="4">
    <location>
        <begin position="129"/>
        <end position="151"/>
    </location>
</feature>
<proteinExistence type="inferred from homology"/>
<dbReference type="Proteomes" id="UP000038010">
    <property type="component" value="Unassembled WGS sequence"/>
</dbReference>
<evidence type="ECO:0000256" key="1">
    <source>
        <dbReference type="ARBA" id="ARBA00004685"/>
    </source>
</evidence>
<dbReference type="Pfam" id="PF11807">
    <property type="entry name" value="UstYa"/>
    <property type="match status" value="1"/>
</dbReference>
<evidence type="ECO:0000313" key="6">
    <source>
        <dbReference type="Proteomes" id="UP000038010"/>
    </source>
</evidence>
<sequence>MYGLIWVDDKVLSENSKVLQELRDHKQLTGRPLYPEANLPVVSVIHLHFFEFFCNLRLNDKGTLTPAGGRLGAEAVTSTPLPILANAILAIMTHRPVPAARYYRLLNDSSDNLAKASLSTLTTPQAQKFLGSFLAGVFTTLTALLVLYPLVGRHLLSSHLCVSPYIQQLTFTPHPEYANLSHSYDALWEDMLPANGGFLIDKATGRSEGITMFHQLHCLQLLRIGLQRGHDDGMGRGSGHVTDGKGQNMHANDEHYLHCLDYLRQTSLCMADSTIEKTIDRKKPGRKLVDGYVTHRCSDSRRLDHEDHLPNHASRSIRRRRYRHRRNYSAAAARNNLDPSNDDDHAEGFVKESVPFVRASSAPSTPADAGKKPDRGSFSLFRSSGSGSAGKKIEIARYQSFSGKYELGGVLVADSREVQGGNDGMLIVVLTLVGLLSAKESFNRVSAQS</sequence>
<accession>A0A0N1H2K9</accession>
<dbReference type="VEuPathDB" id="FungiDB:AB675_5937"/>
<dbReference type="InterPro" id="IPR021765">
    <property type="entry name" value="UstYa-like"/>
</dbReference>
<dbReference type="PANTHER" id="PTHR33365">
    <property type="entry name" value="YALI0B05434P"/>
    <property type="match status" value="1"/>
</dbReference>
<keyword evidence="4" id="KW-0812">Transmembrane</keyword>
<keyword evidence="4" id="KW-0472">Membrane</keyword>
<evidence type="ECO:0000256" key="3">
    <source>
        <dbReference type="SAM" id="MobiDB-lite"/>
    </source>
</evidence>
<gene>
    <name evidence="5" type="ORF">AB675_5937</name>
</gene>
<feature type="region of interest" description="Disordered" evidence="3">
    <location>
        <begin position="359"/>
        <end position="387"/>
    </location>
</feature>
<dbReference type="OrthoDB" id="3687641at2759"/>
<dbReference type="GO" id="GO:0043386">
    <property type="term" value="P:mycotoxin biosynthetic process"/>
    <property type="evidence" value="ECO:0007669"/>
    <property type="project" value="InterPro"/>
</dbReference>
<comment type="pathway">
    <text evidence="1">Mycotoxin biosynthesis.</text>
</comment>